<evidence type="ECO:0000313" key="6">
    <source>
        <dbReference type="EMBL" id="TMR40042.1"/>
    </source>
</evidence>
<evidence type="ECO:0000256" key="4">
    <source>
        <dbReference type="SAM" id="MobiDB-lite"/>
    </source>
</evidence>
<evidence type="ECO:0000256" key="1">
    <source>
        <dbReference type="ARBA" id="ARBA00022603"/>
    </source>
</evidence>
<keyword evidence="2 6" id="KW-0808">Transferase</keyword>
<dbReference type="OrthoDB" id="1637728at2"/>
<comment type="similarity">
    <text evidence="3">Belongs to the N(4)/N(6)-methyltransferase family.</text>
</comment>
<name>A0A5S4H518_9ACTN</name>
<dbReference type="GO" id="GO:0003677">
    <property type="term" value="F:DNA binding"/>
    <property type="evidence" value="ECO:0007669"/>
    <property type="project" value="InterPro"/>
</dbReference>
<dbReference type="EC" id="2.1.1.-" evidence="3"/>
<comment type="caution">
    <text evidence="6">The sequence shown here is derived from an EMBL/GenBank/DDBJ whole genome shotgun (WGS) entry which is preliminary data.</text>
</comment>
<dbReference type="AlphaFoldDB" id="A0A5S4H518"/>
<feature type="region of interest" description="Disordered" evidence="4">
    <location>
        <begin position="146"/>
        <end position="165"/>
    </location>
</feature>
<feature type="domain" description="DNA methylase N-4/N-6" evidence="5">
    <location>
        <begin position="30"/>
        <end position="96"/>
    </location>
</feature>
<proteinExistence type="inferred from homology"/>
<dbReference type="PRINTS" id="PR00508">
    <property type="entry name" value="S21N4MTFRASE"/>
</dbReference>
<sequence length="295" mass="31170">MNTTSRTETCGLASVLLTGQQPSRLQRKGRYTPESMTHPAKMLPAIAAHVIAAYTEPNDLVIDPMCGIGTTLVEAVHQGRHAIGMEYEAHFAQMAASNLCHARSQGAIGSGHVVHGDARNIATALATQAGTAALVLTSPPYGATTHGQVCTGRDNGGGKIDKSHNRYSTDRRNLAHRPTAELIAGFGQILTGCAALLHPGGVIAVTVRPFRVAGELVDLPGQVIDVAEDNGLVLADRFAALLCGLRDGQIITRASFFQMIESRRLREHGIPAVATAHEDLLLFQPAQELRAGGGQ</sequence>
<dbReference type="GO" id="GO:0032259">
    <property type="term" value="P:methylation"/>
    <property type="evidence" value="ECO:0007669"/>
    <property type="project" value="UniProtKB-KW"/>
</dbReference>
<dbReference type="Pfam" id="PF01555">
    <property type="entry name" value="N6_N4_Mtase"/>
    <property type="match status" value="1"/>
</dbReference>
<evidence type="ECO:0000259" key="5">
    <source>
        <dbReference type="Pfam" id="PF01555"/>
    </source>
</evidence>
<reference evidence="6 7" key="1">
    <citation type="submission" date="2019-05" db="EMBL/GenBank/DDBJ databases">
        <title>Draft genome sequence of Actinomadura geliboluensis A8036.</title>
        <authorList>
            <person name="Saricaoglu S."/>
            <person name="Isik K."/>
        </authorList>
    </citation>
    <scope>NUCLEOTIDE SEQUENCE [LARGE SCALE GENOMIC DNA]</scope>
    <source>
        <strain evidence="6 7">A8036</strain>
    </source>
</reference>
<keyword evidence="1 6" id="KW-0489">Methyltransferase</keyword>
<evidence type="ECO:0000256" key="3">
    <source>
        <dbReference type="RuleBase" id="RU362026"/>
    </source>
</evidence>
<dbReference type="Gene3D" id="3.40.50.150">
    <property type="entry name" value="Vaccinia Virus protein VP39"/>
    <property type="match status" value="2"/>
</dbReference>
<dbReference type="GO" id="GO:0008170">
    <property type="term" value="F:N-methyltransferase activity"/>
    <property type="evidence" value="ECO:0007669"/>
    <property type="project" value="InterPro"/>
</dbReference>
<gene>
    <name evidence="6" type="ORF">ETD96_12815</name>
</gene>
<dbReference type="RefSeq" id="WP_138636550.1">
    <property type="nucleotide sequence ID" value="NZ_VCKZ01000072.1"/>
</dbReference>
<keyword evidence="7" id="KW-1185">Reference proteome</keyword>
<dbReference type="InterPro" id="IPR029063">
    <property type="entry name" value="SAM-dependent_MTases_sf"/>
</dbReference>
<dbReference type="InterPro" id="IPR002941">
    <property type="entry name" value="DNA_methylase_N4/N6"/>
</dbReference>
<organism evidence="6 7">
    <name type="scientific">Actinomadura geliboluensis</name>
    <dbReference type="NCBI Taxonomy" id="882440"/>
    <lineage>
        <taxon>Bacteria</taxon>
        <taxon>Bacillati</taxon>
        <taxon>Actinomycetota</taxon>
        <taxon>Actinomycetes</taxon>
        <taxon>Streptosporangiales</taxon>
        <taxon>Thermomonosporaceae</taxon>
        <taxon>Actinomadura</taxon>
    </lineage>
</organism>
<dbReference type="Proteomes" id="UP000305238">
    <property type="component" value="Unassembled WGS sequence"/>
</dbReference>
<dbReference type="EMBL" id="VCKZ01000072">
    <property type="protein sequence ID" value="TMR40042.1"/>
    <property type="molecule type" value="Genomic_DNA"/>
</dbReference>
<accession>A0A5S4H518</accession>
<dbReference type="InterPro" id="IPR001091">
    <property type="entry name" value="RM_Methyltransferase"/>
</dbReference>
<evidence type="ECO:0000256" key="2">
    <source>
        <dbReference type="ARBA" id="ARBA00022679"/>
    </source>
</evidence>
<dbReference type="SUPFAM" id="SSF53335">
    <property type="entry name" value="S-adenosyl-L-methionine-dependent methyltransferases"/>
    <property type="match status" value="2"/>
</dbReference>
<protein>
    <recommendedName>
        <fullName evidence="3">Methyltransferase</fullName>
        <ecNumber evidence="3">2.1.1.-</ecNumber>
    </recommendedName>
</protein>
<evidence type="ECO:0000313" key="7">
    <source>
        <dbReference type="Proteomes" id="UP000305238"/>
    </source>
</evidence>